<dbReference type="SUPFAM" id="SSF89550">
    <property type="entry name" value="PHP domain-like"/>
    <property type="match status" value="1"/>
</dbReference>
<accession>A0A845DAH0</accession>
<keyword evidence="1" id="KW-0378">Hydrolase</keyword>
<evidence type="ECO:0000313" key="2">
    <source>
        <dbReference type="Proteomes" id="UP000449092"/>
    </source>
</evidence>
<dbReference type="PANTHER" id="PTHR40084:SF1">
    <property type="entry name" value="PHOSPHOTRANSFERASE"/>
    <property type="match status" value="1"/>
</dbReference>
<keyword evidence="1" id="KW-0067">ATP-binding</keyword>
<dbReference type="Proteomes" id="UP000449092">
    <property type="component" value="Unassembled WGS sequence"/>
</dbReference>
<dbReference type="GO" id="GO:0004386">
    <property type="term" value="F:helicase activity"/>
    <property type="evidence" value="ECO:0007669"/>
    <property type="project" value="UniProtKB-KW"/>
</dbReference>
<dbReference type="Gene3D" id="3.20.20.140">
    <property type="entry name" value="Metal-dependent hydrolases"/>
    <property type="match status" value="1"/>
</dbReference>
<keyword evidence="1" id="KW-0547">Nucleotide-binding</keyword>
<name>A0A845DAH0_9BACT</name>
<comment type="caution">
    <text evidence="1">The sequence shown here is derived from an EMBL/GenBank/DDBJ whole genome shotgun (WGS) entry which is preliminary data.</text>
</comment>
<evidence type="ECO:0000313" key="1">
    <source>
        <dbReference type="EMBL" id="MYE38038.1"/>
    </source>
</evidence>
<organism evidence="1 2">
    <name type="scientific">Candidatus Spechtbacteria bacterium SB0662_bin_43</name>
    <dbReference type="NCBI Taxonomy" id="2604897"/>
    <lineage>
        <taxon>Bacteria</taxon>
        <taxon>Candidatus Spechtiibacteriota</taxon>
    </lineage>
</organism>
<protein>
    <submittedName>
        <fullName evidence="1">DNA helicase UvrD</fullName>
    </submittedName>
</protein>
<dbReference type="InterPro" id="IPR016195">
    <property type="entry name" value="Pol/histidinol_Pase-like"/>
</dbReference>
<dbReference type="AlphaFoldDB" id="A0A845DAH0"/>
<dbReference type="CDD" id="cd19067">
    <property type="entry name" value="PfuEndoQ-like"/>
    <property type="match status" value="1"/>
</dbReference>
<gene>
    <name evidence="1" type="ORF">F4X82_00775</name>
</gene>
<sequence length="415" mass="46481">MNTQEFIADFHIHSRFSRATSKDLNIQSLDEVASKKGVQVLGTGDFTHPLWMAELESELQESSCEGLYVRKNDSHGTHFMLTVEISSIYSKNDAVRRVHTLVFAPSLDVAKQINAKLRTIGNLSSDGRPILGLDVRNLAEIVFEIDERCMVVPAHIWTPWFSVFGSKSGFDSLEEAFEDMKPYIFAVETGLSSDPPMNWRIKELDTLSLLSNSDCHSASKIMREANVFSCEMSYGAIRDVLRTKDTTKFVRTLEFFPEEGKYHYDGHRACNNRIDPIKTQSTLCSVCGKEATLGVLRRVEALAGRPHGEKPENSVPYTSIIPLEEIIAGATGVGVKSKKVQEIYETLVYSCKTEINVLLHESIETIHKIAGDRVAEGVRKMRENDVMIDAGYDGEFGIVRIFPSESQEETAPTLF</sequence>
<reference evidence="1 2" key="1">
    <citation type="submission" date="2019-09" db="EMBL/GenBank/DDBJ databases">
        <title>Characterisation of the sponge microbiome using genome-centric metagenomics.</title>
        <authorList>
            <person name="Engelberts J.P."/>
            <person name="Robbins S.J."/>
            <person name="De Goeij J.M."/>
            <person name="Aranda M."/>
            <person name="Bell S.C."/>
            <person name="Webster N.S."/>
        </authorList>
    </citation>
    <scope>NUCLEOTIDE SEQUENCE [LARGE SCALE GENOMIC DNA]</scope>
    <source>
        <strain evidence="1">SB0662_bin_43</strain>
    </source>
</reference>
<keyword evidence="1" id="KW-0347">Helicase</keyword>
<proteinExistence type="predicted"/>
<dbReference type="PANTHER" id="PTHR40084">
    <property type="entry name" value="PHOSPHOHYDROLASE, PHP FAMILY"/>
    <property type="match status" value="1"/>
</dbReference>
<dbReference type="EMBL" id="VXOY01000008">
    <property type="protein sequence ID" value="MYE38038.1"/>
    <property type="molecule type" value="Genomic_DNA"/>
</dbReference>